<keyword evidence="3" id="KW-1185">Reference proteome</keyword>
<proteinExistence type="predicted"/>
<evidence type="ECO:0000313" key="2">
    <source>
        <dbReference type="EMBL" id="RNL61275.1"/>
    </source>
</evidence>
<dbReference type="Proteomes" id="UP000267128">
    <property type="component" value="Unassembled WGS sequence"/>
</dbReference>
<feature type="transmembrane region" description="Helical" evidence="1">
    <location>
        <begin position="38"/>
        <end position="56"/>
    </location>
</feature>
<dbReference type="RefSeq" id="WP_123228987.1">
    <property type="nucleotide sequence ID" value="NZ_RJSE01000008.1"/>
</dbReference>
<gene>
    <name evidence="2" type="ORF">EFK50_18095</name>
</gene>
<evidence type="ECO:0000256" key="1">
    <source>
        <dbReference type="SAM" id="Phobius"/>
    </source>
</evidence>
<feature type="transmembrane region" description="Helical" evidence="1">
    <location>
        <begin position="63"/>
        <end position="81"/>
    </location>
</feature>
<evidence type="ECO:0000313" key="3">
    <source>
        <dbReference type="Proteomes" id="UP000267128"/>
    </source>
</evidence>
<dbReference type="AlphaFoldDB" id="A0A3N0CCW0"/>
<keyword evidence="1" id="KW-0812">Transmembrane</keyword>
<keyword evidence="1" id="KW-1133">Transmembrane helix</keyword>
<keyword evidence="1" id="KW-0472">Membrane</keyword>
<sequence>MRRTRWEARTAHRSAVAALEITALTAAAHVLAGGHLPAPGFLLGFAAMVFVAAALTFGRVLRVGVVVPFVLLAQLGLHSALEAVQPTHAGMSMTVTGEHLWQMTPVMFWAHLVTTVVTAIVLLVQEHVVAAVATWIRVFPAVVALPLLRGDRHHDEPRTTRPRLPLLCVAPRRGPPGVLAASS</sequence>
<accession>A0A3N0CCW0</accession>
<organism evidence="2 3">
    <name type="scientific">Nocardioides marmoriginsengisoli</name>
    <dbReference type="NCBI Taxonomy" id="661483"/>
    <lineage>
        <taxon>Bacteria</taxon>
        <taxon>Bacillati</taxon>
        <taxon>Actinomycetota</taxon>
        <taxon>Actinomycetes</taxon>
        <taxon>Propionibacteriales</taxon>
        <taxon>Nocardioidaceae</taxon>
        <taxon>Nocardioides</taxon>
    </lineage>
</organism>
<dbReference type="EMBL" id="RJSE01000008">
    <property type="protein sequence ID" value="RNL61275.1"/>
    <property type="molecule type" value="Genomic_DNA"/>
</dbReference>
<name>A0A3N0CCW0_9ACTN</name>
<protein>
    <submittedName>
        <fullName evidence="2">Uncharacterized protein</fullName>
    </submittedName>
</protein>
<comment type="caution">
    <text evidence="2">The sequence shown here is derived from an EMBL/GenBank/DDBJ whole genome shotgun (WGS) entry which is preliminary data.</text>
</comment>
<feature type="transmembrane region" description="Helical" evidence="1">
    <location>
        <begin position="101"/>
        <end position="123"/>
    </location>
</feature>
<reference evidence="2 3" key="1">
    <citation type="submission" date="2018-11" db="EMBL/GenBank/DDBJ databases">
        <authorList>
            <person name="Li F."/>
        </authorList>
    </citation>
    <scope>NUCLEOTIDE SEQUENCE [LARGE SCALE GENOMIC DNA]</scope>
    <source>
        <strain evidence="2 3">Gsoil 097</strain>
    </source>
</reference>